<sequence>MHSSTHQHVYATNLRQNFGYPLRNPKPNSRLGQPYVKEGLQIGDVGYVDDYGEFIRLFNIKFPLPNKEKLPEEFHNRSLNPPDNLIEFTEPVAEQALWPGKVFKSGVNQNLKDSSGATYKFTSTSKTGAILILPDGAILSKLEDKQKLEEFRQHAMKYALQWCIYAQRDSLYLITSAYKTKTWTLGSFYDGSSGGEIHVNRQPRDDTPEYVWTCEFNVDDQQGPGNNSDVNQTVLIKGFKITARQDWFRKIERVQRPEWWFARVFTAVWPIRKSWKWLSRTKIEHFPTRNLSQPTHPLDVVNRVLFDKNPDAQVVVTHDNAWIEMLEKGLPDADLLQEDRLREFIEHEYTWHLDSEHRAVYLQRKVEGTHSQPEAVPNVEDSHILSALGDGQQVAITNMRLECLYVDPIYAGVCILVQIGSTMRKTENKSHASVIDWDDVIMLPSHLPIKVTVCGAFQLGSPLGTREICVTKTISITDLSGDNHLVRLFVGEAKSSSLLITLVRHCSHFETHSSHDENPVFVEKTKLGFRALYSHHDKPQKEYLEGALECFRCALEQCNLNSACRATALFNLATSEFIRCQADGTYSELITPIELYGETLKLRDYGDPDRTATSLLLAQALLLRYGREPECDESLVRQIEDLLAEIQPDGSREHQTADAILRTCRFYQAIHSGNPAQVDQLLRVAGNLEPHAYVSPYGFSYWPHILHKLGVTLWTRFQVSSNLSDLDQSVALNEEALRLIPEGHHDQASIVACLGPSLLRLLEVRGDLKDLDMSAGLTWLGNMVVTELDNIPSAASSSWHSLRDQIWLMSAAYTATFTLVHEPMPTPWRTPELQNLLDEWIEQDGITEKCEKLLKVLLSFLRGEGEKKMQEMLLTKVKWPFKEHKIEETMQVLHGYMPYFHRIVSSTLKWMDELGPAAEHQIQPSSSSLPVYHLRPPPSYLRNRFSEVLLNTDGVDGYPIGLTSDIEGSEASGGLSIPGVW</sequence>
<gene>
    <name evidence="1" type="ORF">JVT61DRAFT_15509</name>
</gene>
<evidence type="ECO:0000313" key="1">
    <source>
        <dbReference type="EMBL" id="KAG6369265.1"/>
    </source>
</evidence>
<dbReference type="AlphaFoldDB" id="A0A8I2YCB1"/>
<comment type="caution">
    <text evidence="1">The sequence shown here is derived from an EMBL/GenBank/DDBJ whole genome shotgun (WGS) entry which is preliminary data.</text>
</comment>
<organism evidence="1 2">
    <name type="scientific">Boletus reticuloceps</name>
    <dbReference type="NCBI Taxonomy" id="495285"/>
    <lineage>
        <taxon>Eukaryota</taxon>
        <taxon>Fungi</taxon>
        <taxon>Dikarya</taxon>
        <taxon>Basidiomycota</taxon>
        <taxon>Agaricomycotina</taxon>
        <taxon>Agaricomycetes</taxon>
        <taxon>Agaricomycetidae</taxon>
        <taxon>Boletales</taxon>
        <taxon>Boletineae</taxon>
        <taxon>Boletaceae</taxon>
        <taxon>Boletoideae</taxon>
        <taxon>Boletus</taxon>
    </lineage>
</organism>
<dbReference type="Proteomes" id="UP000683000">
    <property type="component" value="Unassembled WGS sequence"/>
</dbReference>
<protein>
    <submittedName>
        <fullName evidence="1">Uncharacterized protein</fullName>
    </submittedName>
</protein>
<accession>A0A8I2YCB1</accession>
<name>A0A8I2YCB1_9AGAM</name>
<keyword evidence="2" id="KW-1185">Reference proteome</keyword>
<dbReference type="OrthoDB" id="2690880at2759"/>
<proteinExistence type="predicted"/>
<dbReference type="EMBL" id="JAGFBS010000093">
    <property type="protein sequence ID" value="KAG6369265.1"/>
    <property type="molecule type" value="Genomic_DNA"/>
</dbReference>
<evidence type="ECO:0000313" key="2">
    <source>
        <dbReference type="Proteomes" id="UP000683000"/>
    </source>
</evidence>
<reference evidence="1" key="1">
    <citation type="submission" date="2021-03" db="EMBL/GenBank/DDBJ databases">
        <title>Evolutionary innovations through gain and loss of genes in the ectomycorrhizal Boletales.</title>
        <authorList>
            <person name="Wu G."/>
            <person name="Miyauchi S."/>
            <person name="Morin E."/>
            <person name="Yang Z.-L."/>
            <person name="Xu J."/>
            <person name="Martin F.M."/>
        </authorList>
    </citation>
    <scope>NUCLEOTIDE SEQUENCE</scope>
    <source>
        <strain evidence="1">BR01</strain>
    </source>
</reference>